<reference evidence="2" key="1">
    <citation type="submission" date="2021-01" db="EMBL/GenBank/DDBJ databases">
        <authorList>
            <consortium name="Genoscope - CEA"/>
            <person name="William W."/>
        </authorList>
    </citation>
    <scope>NUCLEOTIDE SEQUENCE</scope>
</reference>
<evidence type="ECO:0000313" key="3">
    <source>
        <dbReference type="Proteomes" id="UP000692954"/>
    </source>
</evidence>
<comment type="caution">
    <text evidence="2">The sequence shown here is derived from an EMBL/GenBank/DDBJ whole genome shotgun (WGS) entry which is preliminary data.</text>
</comment>
<sequence length="168" mass="19874">MVLFQDQKNVISIQILFIEIKEFLYHIKMDMKIFLVIKLLKTVKFVMMIILMVLMIGFHVNMISNLIDKYVQMDNSFYIICSVNMESLMMVTTYHTMEVMNANILELKIAIIISKLFITVCTLLSKMCISDYRAIIQIQIQNYNQFIQKNVKGKLIYIQIDRFQYQSG</sequence>
<evidence type="ECO:0000313" key="2">
    <source>
        <dbReference type="EMBL" id="CAD8130623.1"/>
    </source>
</evidence>
<keyword evidence="1" id="KW-1133">Transmembrane helix</keyword>
<name>A0A8S1RTC3_9CILI</name>
<keyword evidence="1" id="KW-0472">Membrane</keyword>
<feature type="transmembrane region" description="Helical" evidence="1">
    <location>
        <begin position="45"/>
        <end position="64"/>
    </location>
</feature>
<accession>A0A8S1RTC3</accession>
<dbReference type="EMBL" id="CAJJDN010000308">
    <property type="protein sequence ID" value="CAD8130623.1"/>
    <property type="molecule type" value="Genomic_DNA"/>
</dbReference>
<dbReference type="Proteomes" id="UP000692954">
    <property type="component" value="Unassembled WGS sequence"/>
</dbReference>
<evidence type="ECO:0008006" key="4">
    <source>
        <dbReference type="Google" id="ProtNLM"/>
    </source>
</evidence>
<gene>
    <name evidence="2" type="ORF">PSON_ATCC_30995.1.T3080007</name>
</gene>
<proteinExistence type="predicted"/>
<keyword evidence="1" id="KW-0812">Transmembrane</keyword>
<feature type="transmembrane region" description="Helical" evidence="1">
    <location>
        <begin position="109"/>
        <end position="129"/>
    </location>
</feature>
<protein>
    <recommendedName>
        <fullName evidence="4">Transmembrane protein</fullName>
    </recommendedName>
</protein>
<organism evidence="2 3">
    <name type="scientific">Paramecium sonneborni</name>
    <dbReference type="NCBI Taxonomy" id="65129"/>
    <lineage>
        <taxon>Eukaryota</taxon>
        <taxon>Sar</taxon>
        <taxon>Alveolata</taxon>
        <taxon>Ciliophora</taxon>
        <taxon>Intramacronucleata</taxon>
        <taxon>Oligohymenophorea</taxon>
        <taxon>Peniculida</taxon>
        <taxon>Parameciidae</taxon>
        <taxon>Paramecium</taxon>
    </lineage>
</organism>
<keyword evidence="3" id="KW-1185">Reference proteome</keyword>
<evidence type="ECO:0000256" key="1">
    <source>
        <dbReference type="SAM" id="Phobius"/>
    </source>
</evidence>
<dbReference type="AlphaFoldDB" id="A0A8S1RTC3"/>